<keyword evidence="3" id="KW-1185">Reference proteome</keyword>
<gene>
    <name evidence="2" type="ORF">A3860_18715</name>
</gene>
<dbReference type="EMBL" id="LVYD01000041">
    <property type="protein sequence ID" value="OQP64791.1"/>
    <property type="molecule type" value="Genomic_DNA"/>
</dbReference>
<evidence type="ECO:0000313" key="3">
    <source>
        <dbReference type="Proteomes" id="UP000192796"/>
    </source>
</evidence>
<dbReference type="RefSeq" id="WP_081146604.1">
    <property type="nucleotide sequence ID" value="NZ_LVYD01000041.1"/>
</dbReference>
<dbReference type="STRING" id="1703345.A3860_18715"/>
<proteinExistence type="predicted"/>
<dbReference type="InterPro" id="IPR008894">
    <property type="entry name" value="QdtA_cupin_dom"/>
</dbReference>
<protein>
    <recommendedName>
        <fullName evidence="1">Sugar 3,4-ketoisomerase QdtA cupin domain-containing protein</fullName>
    </recommendedName>
</protein>
<dbReference type="CDD" id="cd20292">
    <property type="entry name" value="cupin_QdtA-like"/>
    <property type="match status" value="1"/>
</dbReference>
<reference evidence="2 3" key="1">
    <citation type="submission" date="2016-03" db="EMBL/GenBank/DDBJ databases">
        <title>Niastella vici sp. nov., isolated from farmland soil.</title>
        <authorList>
            <person name="Chen L."/>
            <person name="Wang D."/>
            <person name="Yang S."/>
            <person name="Wang G."/>
        </authorList>
    </citation>
    <scope>NUCLEOTIDE SEQUENCE [LARGE SCALE GENOMIC DNA]</scope>
    <source>
        <strain evidence="2 3">DJ57</strain>
    </source>
</reference>
<evidence type="ECO:0000259" key="1">
    <source>
        <dbReference type="Pfam" id="PF05523"/>
    </source>
</evidence>
<dbReference type="InterPro" id="IPR011051">
    <property type="entry name" value="RmlC_Cupin_sf"/>
</dbReference>
<sequence length="131" mass="15232">MYKLLTLPKVLDPRGNLTFLQHPAQVPFEIKRVFWTYDVPGGETRGGHAFIKQEEIIIALSGSFDVIITTQNGEEEKIHLNRSYYGLYLSPLTWRHIENFSTNALGLHVTNTVYDATDYLYDFQEYKNFKL</sequence>
<dbReference type="OrthoDB" id="9795513at2"/>
<dbReference type="SUPFAM" id="SSF51182">
    <property type="entry name" value="RmlC-like cupins"/>
    <property type="match status" value="1"/>
</dbReference>
<evidence type="ECO:0000313" key="2">
    <source>
        <dbReference type="EMBL" id="OQP64791.1"/>
    </source>
</evidence>
<feature type="domain" description="Sugar 3,4-ketoisomerase QdtA cupin" evidence="1">
    <location>
        <begin position="2"/>
        <end position="129"/>
    </location>
</feature>
<comment type="caution">
    <text evidence="2">The sequence shown here is derived from an EMBL/GenBank/DDBJ whole genome shotgun (WGS) entry which is preliminary data.</text>
</comment>
<dbReference type="AlphaFoldDB" id="A0A1V9G2E9"/>
<accession>A0A1V9G2E9</accession>
<dbReference type="Pfam" id="PF05523">
    <property type="entry name" value="FdtA"/>
    <property type="match status" value="1"/>
</dbReference>
<organism evidence="2 3">
    <name type="scientific">Niastella vici</name>
    <dbReference type="NCBI Taxonomy" id="1703345"/>
    <lineage>
        <taxon>Bacteria</taxon>
        <taxon>Pseudomonadati</taxon>
        <taxon>Bacteroidota</taxon>
        <taxon>Chitinophagia</taxon>
        <taxon>Chitinophagales</taxon>
        <taxon>Chitinophagaceae</taxon>
        <taxon>Niastella</taxon>
    </lineage>
</organism>
<name>A0A1V9G2E9_9BACT</name>
<dbReference type="Gene3D" id="2.60.120.10">
    <property type="entry name" value="Jelly Rolls"/>
    <property type="match status" value="1"/>
</dbReference>
<dbReference type="InterPro" id="IPR014710">
    <property type="entry name" value="RmlC-like_jellyroll"/>
</dbReference>
<dbReference type="Proteomes" id="UP000192796">
    <property type="component" value="Unassembled WGS sequence"/>
</dbReference>